<dbReference type="InterPro" id="IPR049567">
    <property type="entry name" value="WDR59-like"/>
</dbReference>
<dbReference type="InterPro" id="IPR036322">
    <property type="entry name" value="WD40_repeat_dom_sf"/>
</dbReference>
<feature type="region of interest" description="Disordered" evidence="2">
    <location>
        <begin position="982"/>
        <end position="1044"/>
    </location>
</feature>
<feature type="repeat" description="WD" evidence="1">
    <location>
        <begin position="202"/>
        <end position="244"/>
    </location>
</feature>
<dbReference type="EMBL" id="CAJPDS010000011">
    <property type="protein sequence ID" value="CAF9912495.1"/>
    <property type="molecule type" value="Genomic_DNA"/>
</dbReference>
<accession>A0A8H3EVN7</accession>
<feature type="region of interest" description="Disordered" evidence="2">
    <location>
        <begin position="1066"/>
        <end position="1085"/>
    </location>
</feature>
<keyword evidence="4" id="KW-1185">Reference proteome</keyword>
<dbReference type="SUPFAM" id="SSF50978">
    <property type="entry name" value="WD40 repeat-like"/>
    <property type="match status" value="1"/>
</dbReference>
<feature type="region of interest" description="Disordered" evidence="2">
    <location>
        <begin position="390"/>
        <end position="411"/>
    </location>
</feature>
<feature type="compositionally biased region" description="Polar residues" evidence="2">
    <location>
        <begin position="1030"/>
        <end position="1039"/>
    </location>
</feature>
<feature type="repeat" description="WD" evidence="1">
    <location>
        <begin position="169"/>
        <end position="191"/>
    </location>
</feature>
<dbReference type="InterPro" id="IPR015943">
    <property type="entry name" value="WD40/YVTN_repeat-like_dom_sf"/>
</dbReference>
<dbReference type="GO" id="GO:1904263">
    <property type="term" value="P:positive regulation of TORC1 signaling"/>
    <property type="evidence" value="ECO:0007669"/>
    <property type="project" value="TreeGrafter"/>
</dbReference>
<sequence>MDIEETPRSLKSAFDSPTFGKDVSFHLDKPVGSASISPCGRDIVLASRLGLHIIDLDSPYSPPRHLPHHTPWEVADVQWSPFPSRDSWVVSTSNQKALLWNLEMKDARSSIEHVLHAHTRAITDINFSAHHPDVLATCAVDSFVHCWDIRHPARPAITFCDWFAGATQVKWNRQESHIIASSHDKMLRIWDDRKGAYPLRSIEAHATKIYGVDWNRAEPRSLVTCSLDKTIKFWDYDSDTDNPQKVINTPFPVWRARHTPFGYGLLAMPQRGDNDLHLYDRRPLDDGQEGVVTMPVCSFEGHDDRVKEFLWRPRGATTDDIDSREFQLVSWGSDKMLRLHQVNDGILAIVGYHRGRRAKSNISVTRINATYKTFREVSARSPFDFTDVSEGCSLPQSGSNPDSHKGSGLGMSKELRIERGLREVGPARSMAVMRNKDLVDMDPIAWMKGVKIGKRGTSPSGIHRNVSSIFSPKMIGDRLWETFESLGEEITYVGQKFGKVVFDEIDMLNRVVTLSLMGPWSSTGISTWIKCRLQFPDSYPETAGPMFAIKESPHTTDEQLKDIDHEIQLITKAYVARQLSSLEAIIHYLLGERDLNRSLLWLANRPDGELDVPHNSAESSSDEDDQLQSSQIDMGENLVASNAEYNVPLPKACGAFWADDGRLVCFFPLRREKSNPVIGKLNLRSASQKDIFEGFGRLGQNSVVTKRPPTLDTSDSGNSEFECLSSSSNSSTSSYGANLSGQLFMPSMTWPVGALETLNDHSVDASYRSTGAGGDNPPGSNANYVSIHTCHDLLPSKQKLAEDYIISGDHQECCSHNSRVAAEIGAQDTADIWSLVKLIIRKQVPFEIVQDCRRDQSIVVAARRAIHPLQTRDSAIDLSYDLDEDLPAAETLQWGGHPFGSRWLVDSLFQHFEALADTQMLAMLSCVLSEPLGTSSPSSRGPQNQWPSSVDSEFSETDAFYPSAQVAHGLYSVDSSDLQSALRPDGSIARSSTSPSAASPLKESFTPVPRSIFPSMDFKQSRTTLERQDSQNTSLSISPEQLRHVPRSNSNLASAFAASFSRPFSFSTSTSSSPPTQPRKRLSPAASYLSAHPGVSWSSASIFSKTSTIAEVPAPAHSLSASDMEEDIRPAPALVFKTKLKNQHQFPDEDSADMPLLDPENDWRYRAYRDAYAHMLFVWGLPIAMCEVLKYNAEPSPGPRPSTKESSELAIGKPSSNFAATQQGLRIMQTCSSCNSVIPSLVNGQHTCHTCSASRTPLICLFCNSIIRGLASPCLSCGHILHSSCRALLLTVPTVFSDETDDGEEGDEEAGTCVSGCGCHCSDQATIEIDEPHNTSENIEMIARHDHAAVVDQNVGAQQQQEEQPWQDIVYESLARNLGPTRAVTPKSSQIWRGGGGEGDSIARKRQKSVGSALRNEEFLGLV</sequence>
<protein>
    <recommendedName>
        <fullName evidence="5">WD repeat protein</fullName>
    </recommendedName>
</protein>
<dbReference type="GO" id="GO:0034198">
    <property type="term" value="P:cellular response to amino acid starvation"/>
    <property type="evidence" value="ECO:0007669"/>
    <property type="project" value="TreeGrafter"/>
</dbReference>
<comment type="caution">
    <text evidence="3">The sequence shown here is derived from an EMBL/GenBank/DDBJ whole genome shotgun (WGS) entry which is preliminary data.</text>
</comment>
<feature type="region of interest" description="Disordered" evidence="2">
    <location>
        <begin position="932"/>
        <end position="952"/>
    </location>
</feature>
<dbReference type="InterPro" id="IPR001680">
    <property type="entry name" value="WD40_rpt"/>
</dbReference>
<evidence type="ECO:0000313" key="3">
    <source>
        <dbReference type="EMBL" id="CAF9912495.1"/>
    </source>
</evidence>
<dbReference type="Pfam" id="PF00400">
    <property type="entry name" value="WD40"/>
    <property type="match status" value="3"/>
</dbReference>
<dbReference type="GO" id="GO:0035859">
    <property type="term" value="C:Seh1-associated complex"/>
    <property type="evidence" value="ECO:0007669"/>
    <property type="project" value="TreeGrafter"/>
</dbReference>
<organism evidence="3 4">
    <name type="scientific">Heterodermia speciosa</name>
    <dbReference type="NCBI Taxonomy" id="116794"/>
    <lineage>
        <taxon>Eukaryota</taxon>
        <taxon>Fungi</taxon>
        <taxon>Dikarya</taxon>
        <taxon>Ascomycota</taxon>
        <taxon>Pezizomycotina</taxon>
        <taxon>Lecanoromycetes</taxon>
        <taxon>OSLEUM clade</taxon>
        <taxon>Lecanoromycetidae</taxon>
        <taxon>Caliciales</taxon>
        <taxon>Physciaceae</taxon>
        <taxon>Heterodermia</taxon>
    </lineage>
</organism>
<reference evidence="3" key="1">
    <citation type="submission" date="2021-03" db="EMBL/GenBank/DDBJ databases">
        <authorList>
            <person name="Tagirdzhanova G."/>
        </authorList>
    </citation>
    <scope>NUCLEOTIDE SEQUENCE</scope>
</reference>
<dbReference type="GO" id="GO:0005774">
    <property type="term" value="C:vacuolar membrane"/>
    <property type="evidence" value="ECO:0007669"/>
    <property type="project" value="TreeGrafter"/>
</dbReference>
<evidence type="ECO:0000256" key="2">
    <source>
        <dbReference type="SAM" id="MobiDB-lite"/>
    </source>
</evidence>
<name>A0A8H3EVN7_9LECA</name>
<proteinExistence type="predicted"/>
<evidence type="ECO:0000256" key="1">
    <source>
        <dbReference type="PROSITE-ProRule" id="PRU00221"/>
    </source>
</evidence>
<dbReference type="PROSITE" id="PS50294">
    <property type="entry name" value="WD_REPEATS_REGION"/>
    <property type="match status" value="1"/>
</dbReference>
<dbReference type="GO" id="GO:0035591">
    <property type="term" value="F:signaling adaptor activity"/>
    <property type="evidence" value="ECO:0007669"/>
    <property type="project" value="TreeGrafter"/>
</dbReference>
<dbReference type="Proteomes" id="UP000664521">
    <property type="component" value="Unassembled WGS sequence"/>
</dbReference>
<feature type="region of interest" description="Disordered" evidence="2">
    <location>
        <begin position="1385"/>
        <end position="1408"/>
    </location>
</feature>
<dbReference type="OrthoDB" id="311712at2759"/>
<feature type="region of interest" description="Disordered" evidence="2">
    <location>
        <begin position="703"/>
        <end position="732"/>
    </location>
</feature>
<dbReference type="PANTHER" id="PTHR46170">
    <property type="entry name" value="GATOR COMPLEX PROTEIN WDR59"/>
    <property type="match status" value="1"/>
</dbReference>
<dbReference type="PROSITE" id="PS50082">
    <property type="entry name" value="WD_REPEATS_2"/>
    <property type="match status" value="3"/>
</dbReference>
<dbReference type="Gene3D" id="2.130.10.10">
    <property type="entry name" value="YVTN repeat-like/Quinoprotein amine dehydrogenase"/>
    <property type="match status" value="1"/>
</dbReference>
<keyword evidence="1" id="KW-0853">WD repeat</keyword>
<feature type="compositionally biased region" description="Low complexity" evidence="2">
    <location>
        <begin position="716"/>
        <end position="732"/>
    </location>
</feature>
<dbReference type="PANTHER" id="PTHR46170:SF1">
    <property type="entry name" value="GATOR COMPLEX PROTEIN WDR59"/>
    <property type="match status" value="1"/>
</dbReference>
<gene>
    <name evidence="3" type="ORF">HETSPECPRED_000953</name>
</gene>
<feature type="repeat" description="WD" evidence="1">
    <location>
        <begin position="115"/>
        <end position="150"/>
    </location>
</feature>
<feature type="compositionally biased region" description="Low complexity" evidence="2">
    <location>
        <begin position="987"/>
        <end position="999"/>
    </location>
</feature>
<evidence type="ECO:0000313" key="4">
    <source>
        <dbReference type="Proteomes" id="UP000664521"/>
    </source>
</evidence>
<evidence type="ECO:0008006" key="5">
    <source>
        <dbReference type="Google" id="ProtNLM"/>
    </source>
</evidence>
<dbReference type="SMART" id="SM00320">
    <property type="entry name" value="WD40"/>
    <property type="match status" value="5"/>
</dbReference>